<evidence type="ECO:0000259" key="1">
    <source>
        <dbReference type="SMART" id="SM00460"/>
    </source>
</evidence>
<dbReference type="RefSeq" id="WP_273616879.1">
    <property type="nucleotide sequence ID" value="NZ_CP103868.1"/>
</dbReference>
<accession>A0ABY7TX91</accession>
<dbReference type="Pfam" id="PF01841">
    <property type="entry name" value="Transglut_core"/>
    <property type="match status" value="1"/>
</dbReference>
<proteinExistence type="predicted"/>
<sequence length="294" mass="31419">MRYRIHHTTSLRYEGVVRLARLNLRLKPALWPGQRVENFALKLDPPPAEIEAGDGPWIVHRHRVILREPLSELSIESRFDIEVNEPALAPDDAAAPGIADIRAAALALPDLSPMGPASYLFASPMASPSAAIAQWAAPFLAPDQSVLAAGHALMKAIHESFAYDGTATSVTTTAQDAFEQKRGVCQDFAHVMIVAARAHGIPAAYVSGYLRTLPPPGQPRLVGADAMHAWAALWCGQAIGWVGFDPTNDVLAGTDHIFVAMGRDYADIAPIDGVFLGGAGQNLAVSVDVEPVED</sequence>
<dbReference type="Pfam" id="PF08379">
    <property type="entry name" value="Bact_transglu_N"/>
    <property type="match status" value="1"/>
</dbReference>
<dbReference type="PANTHER" id="PTHR33490:SF7">
    <property type="entry name" value="BLR2979 PROTEIN"/>
    <property type="match status" value="1"/>
</dbReference>
<name>A0ABY7TX91_9SPHN</name>
<dbReference type="InterPro" id="IPR013589">
    <property type="entry name" value="Bac_transglu_N"/>
</dbReference>
<protein>
    <submittedName>
        <fullName evidence="2">Transglutaminase family protein</fullName>
    </submittedName>
</protein>
<dbReference type="Gene3D" id="3.10.620.30">
    <property type="match status" value="1"/>
</dbReference>
<organism evidence="2 3">
    <name type="scientific">Novosphingobium humi</name>
    <dbReference type="NCBI Taxonomy" id="2282397"/>
    <lineage>
        <taxon>Bacteria</taxon>
        <taxon>Pseudomonadati</taxon>
        <taxon>Pseudomonadota</taxon>
        <taxon>Alphaproteobacteria</taxon>
        <taxon>Sphingomonadales</taxon>
        <taxon>Sphingomonadaceae</taxon>
        <taxon>Novosphingobium</taxon>
    </lineage>
</organism>
<dbReference type="Proteomes" id="UP001218231">
    <property type="component" value="Chromosome"/>
</dbReference>
<evidence type="ECO:0000313" key="2">
    <source>
        <dbReference type="EMBL" id="WCT76434.1"/>
    </source>
</evidence>
<keyword evidence="3" id="KW-1185">Reference proteome</keyword>
<dbReference type="PANTHER" id="PTHR33490">
    <property type="entry name" value="BLR5614 PROTEIN-RELATED"/>
    <property type="match status" value="1"/>
</dbReference>
<evidence type="ECO:0000313" key="3">
    <source>
        <dbReference type="Proteomes" id="UP001218231"/>
    </source>
</evidence>
<dbReference type="SUPFAM" id="SSF54001">
    <property type="entry name" value="Cysteine proteinases"/>
    <property type="match status" value="1"/>
</dbReference>
<dbReference type="InterPro" id="IPR038765">
    <property type="entry name" value="Papain-like_cys_pep_sf"/>
</dbReference>
<dbReference type="EMBL" id="CP117417">
    <property type="protein sequence ID" value="WCT76434.1"/>
    <property type="molecule type" value="Genomic_DNA"/>
</dbReference>
<dbReference type="SMART" id="SM00460">
    <property type="entry name" value="TGc"/>
    <property type="match status" value="1"/>
</dbReference>
<reference evidence="2 3" key="1">
    <citation type="submission" date="2023-02" db="EMBL/GenBank/DDBJ databases">
        <title>Genome sequence of Novosphingobium humi KACC 19094.</title>
        <authorList>
            <person name="Kim S."/>
            <person name="Heo J."/>
            <person name="Kwon S.-W."/>
        </authorList>
    </citation>
    <scope>NUCLEOTIDE SEQUENCE [LARGE SCALE GENOMIC DNA]</scope>
    <source>
        <strain evidence="2 3">KACC 19094</strain>
    </source>
</reference>
<gene>
    <name evidence="2" type="ORF">PQ457_10815</name>
</gene>
<feature type="domain" description="Transglutaminase-like" evidence="1">
    <location>
        <begin position="177"/>
        <end position="248"/>
    </location>
</feature>
<dbReference type="InterPro" id="IPR002931">
    <property type="entry name" value="Transglutaminase-like"/>
</dbReference>